<gene>
    <name evidence="6" type="ORF">SPARVUS_LOCUS13831150</name>
</gene>
<dbReference type="InterPro" id="IPR013547">
    <property type="entry name" value="P4H_N"/>
</dbReference>
<protein>
    <recommendedName>
        <fullName evidence="8">Prolyl 4-hydroxylase subunit alpha-2</fullName>
    </recommendedName>
</protein>
<proteinExistence type="predicted"/>
<sequence length="302" mass="34773">MKYLGICLLLADLLCQWLVQAEFFTSIGQMTDLIYKERDLVQSLKEYIREEEGRLEKIRSWASQIEDLTSKSSLDPEGFLAHPVNAYKLVKRLNTDWLSLENLVLQDSTKGFIANLTFQREFFPSDEDETGAAKALMRLQDTYKLDPDVIAKGILPGTKYVSSLSVDDCFGMGKIAYHESDHYHTVLWMQEALKLLDEGEKSATISKVDVLDYLSYTVFQLGDIQRAVELTRKLLAMDPNHDRAGTNLKYFEKMLEREKTEEKINKTSDTEPHKSRPDVYTRPQDYLPERETYEALCRGEGV</sequence>
<feature type="domain" description="Prolyl 4-hydroxylase N-terminal" evidence="4">
    <location>
        <begin position="26"/>
        <end position="157"/>
    </location>
</feature>
<keyword evidence="3" id="KW-0732">Signal</keyword>
<evidence type="ECO:0000256" key="1">
    <source>
        <dbReference type="PROSITE-ProRule" id="PRU00339"/>
    </source>
</evidence>
<evidence type="ECO:0000313" key="6">
    <source>
        <dbReference type="EMBL" id="CAI9606725.1"/>
    </source>
</evidence>
<evidence type="ECO:0000313" key="7">
    <source>
        <dbReference type="Proteomes" id="UP001162483"/>
    </source>
</evidence>
<feature type="signal peptide" evidence="3">
    <location>
        <begin position="1"/>
        <end position="21"/>
    </location>
</feature>
<feature type="region of interest" description="Disordered" evidence="2">
    <location>
        <begin position="260"/>
        <end position="285"/>
    </location>
</feature>
<accession>A0ABN9GBL9</accession>
<keyword evidence="1" id="KW-0802">TPR repeat</keyword>
<evidence type="ECO:0000256" key="3">
    <source>
        <dbReference type="SAM" id="SignalP"/>
    </source>
</evidence>
<reference evidence="6" key="1">
    <citation type="submission" date="2023-05" db="EMBL/GenBank/DDBJ databases">
        <authorList>
            <person name="Stuckert A."/>
        </authorList>
    </citation>
    <scope>NUCLEOTIDE SEQUENCE</scope>
</reference>
<dbReference type="Gene3D" id="6.10.140.1460">
    <property type="match status" value="1"/>
</dbReference>
<dbReference type="InterPro" id="IPR059068">
    <property type="entry name" value="TPR_P4H"/>
</dbReference>
<keyword evidence="7" id="KW-1185">Reference proteome</keyword>
<evidence type="ECO:0000256" key="2">
    <source>
        <dbReference type="SAM" id="MobiDB-lite"/>
    </source>
</evidence>
<dbReference type="PROSITE" id="PS50005">
    <property type="entry name" value="TPR"/>
    <property type="match status" value="1"/>
</dbReference>
<dbReference type="EMBL" id="CATNWA010018330">
    <property type="protein sequence ID" value="CAI9606725.1"/>
    <property type="molecule type" value="Genomic_DNA"/>
</dbReference>
<dbReference type="InterPro" id="IPR011990">
    <property type="entry name" value="TPR-like_helical_dom_sf"/>
</dbReference>
<feature type="domain" description="Prolyl 4-hydroxylase peptide-substrate-binding" evidence="5">
    <location>
        <begin position="166"/>
        <end position="256"/>
    </location>
</feature>
<feature type="compositionally biased region" description="Basic and acidic residues" evidence="2">
    <location>
        <begin position="260"/>
        <end position="279"/>
    </location>
</feature>
<dbReference type="Pfam" id="PF08336">
    <property type="entry name" value="P4Ha_N"/>
    <property type="match status" value="1"/>
</dbReference>
<evidence type="ECO:0008006" key="8">
    <source>
        <dbReference type="Google" id="ProtNLM"/>
    </source>
</evidence>
<comment type="caution">
    <text evidence="6">The sequence shown here is derived from an EMBL/GenBank/DDBJ whole genome shotgun (WGS) entry which is preliminary data.</text>
</comment>
<dbReference type="Proteomes" id="UP001162483">
    <property type="component" value="Unassembled WGS sequence"/>
</dbReference>
<name>A0ABN9GBL9_9NEOB</name>
<dbReference type="Gene3D" id="1.25.40.10">
    <property type="entry name" value="Tetratricopeptide repeat domain"/>
    <property type="match status" value="1"/>
</dbReference>
<feature type="repeat" description="TPR" evidence="1">
    <location>
        <begin position="208"/>
        <end position="241"/>
    </location>
</feature>
<feature type="chain" id="PRO_5045824163" description="Prolyl 4-hydroxylase subunit alpha-2" evidence="3">
    <location>
        <begin position="22"/>
        <end position="302"/>
    </location>
</feature>
<organism evidence="6 7">
    <name type="scientific">Staurois parvus</name>
    <dbReference type="NCBI Taxonomy" id="386267"/>
    <lineage>
        <taxon>Eukaryota</taxon>
        <taxon>Metazoa</taxon>
        <taxon>Chordata</taxon>
        <taxon>Craniata</taxon>
        <taxon>Vertebrata</taxon>
        <taxon>Euteleostomi</taxon>
        <taxon>Amphibia</taxon>
        <taxon>Batrachia</taxon>
        <taxon>Anura</taxon>
        <taxon>Neobatrachia</taxon>
        <taxon>Ranoidea</taxon>
        <taxon>Ranidae</taxon>
        <taxon>Staurois</taxon>
    </lineage>
</organism>
<dbReference type="InterPro" id="IPR019734">
    <property type="entry name" value="TPR_rpt"/>
</dbReference>
<dbReference type="Pfam" id="PF23558">
    <property type="entry name" value="TPR_P4H"/>
    <property type="match status" value="1"/>
</dbReference>
<evidence type="ECO:0000259" key="4">
    <source>
        <dbReference type="Pfam" id="PF08336"/>
    </source>
</evidence>
<dbReference type="SUPFAM" id="SSF48452">
    <property type="entry name" value="TPR-like"/>
    <property type="match status" value="1"/>
</dbReference>
<evidence type="ECO:0000259" key="5">
    <source>
        <dbReference type="Pfam" id="PF23558"/>
    </source>
</evidence>